<evidence type="ECO:0000256" key="1">
    <source>
        <dbReference type="ARBA" id="ARBA00023015"/>
    </source>
</evidence>
<accession>A0ABV6G5D2</accession>
<name>A0ABV6G5D2_9GAMM</name>
<keyword evidence="3" id="KW-0804">Transcription</keyword>
<reference evidence="5 6" key="1">
    <citation type="submission" date="2024-09" db="EMBL/GenBank/DDBJ databases">
        <authorList>
            <person name="Sun Q."/>
            <person name="Mori K."/>
        </authorList>
    </citation>
    <scope>NUCLEOTIDE SEQUENCE [LARGE SCALE GENOMIC DNA]</scope>
    <source>
        <strain evidence="5 6">CCM 7415</strain>
    </source>
</reference>
<dbReference type="Gene3D" id="1.10.357.10">
    <property type="entry name" value="Tetracycline Repressor, domain 2"/>
    <property type="match status" value="1"/>
</dbReference>
<evidence type="ECO:0000313" key="5">
    <source>
        <dbReference type="EMBL" id="MFC0268886.1"/>
    </source>
</evidence>
<dbReference type="InterPro" id="IPR025996">
    <property type="entry name" value="MT1864/Rv1816-like_C"/>
</dbReference>
<keyword evidence="1" id="KW-0805">Transcription regulation</keyword>
<evidence type="ECO:0000256" key="3">
    <source>
        <dbReference type="ARBA" id="ARBA00023163"/>
    </source>
</evidence>
<dbReference type="SUPFAM" id="SSF48498">
    <property type="entry name" value="Tetracyclin repressor-like, C-terminal domain"/>
    <property type="match status" value="1"/>
</dbReference>
<dbReference type="InterPro" id="IPR009057">
    <property type="entry name" value="Homeodomain-like_sf"/>
</dbReference>
<organism evidence="5 6">
    <name type="scientific">Kushneria aurantia</name>
    <dbReference type="NCBI Taxonomy" id="504092"/>
    <lineage>
        <taxon>Bacteria</taxon>
        <taxon>Pseudomonadati</taxon>
        <taxon>Pseudomonadota</taxon>
        <taxon>Gammaproteobacteria</taxon>
        <taxon>Oceanospirillales</taxon>
        <taxon>Halomonadaceae</taxon>
        <taxon>Kushneria</taxon>
    </lineage>
</organism>
<evidence type="ECO:0000256" key="2">
    <source>
        <dbReference type="ARBA" id="ARBA00023125"/>
    </source>
</evidence>
<dbReference type="RefSeq" id="WP_026351760.1">
    <property type="nucleotide sequence ID" value="NZ_JBHLVX010000050.1"/>
</dbReference>
<evidence type="ECO:0000313" key="6">
    <source>
        <dbReference type="Proteomes" id="UP001589814"/>
    </source>
</evidence>
<dbReference type="PANTHER" id="PTHR30055">
    <property type="entry name" value="HTH-TYPE TRANSCRIPTIONAL REGULATOR RUTR"/>
    <property type="match status" value="1"/>
</dbReference>
<keyword evidence="6" id="KW-1185">Reference proteome</keyword>
<protein>
    <submittedName>
        <fullName evidence="5">TetR/AcrR family transcriptional regulator</fullName>
    </submittedName>
</protein>
<dbReference type="InterPro" id="IPR036271">
    <property type="entry name" value="Tet_transcr_reg_TetR-rel_C_sf"/>
</dbReference>
<dbReference type="InterPro" id="IPR050109">
    <property type="entry name" value="HTH-type_TetR-like_transc_reg"/>
</dbReference>
<gene>
    <name evidence="5" type="ORF">ACFFHW_12980</name>
</gene>
<dbReference type="Pfam" id="PF13305">
    <property type="entry name" value="TetR_C_33"/>
    <property type="match status" value="1"/>
</dbReference>
<proteinExistence type="predicted"/>
<keyword evidence="2" id="KW-0238">DNA-binding</keyword>
<comment type="caution">
    <text evidence="5">The sequence shown here is derived from an EMBL/GenBank/DDBJ whole genome shotgun (WGS) entry which is preliminary data.</text>
</comment>
<dbReference type="SUPFAM" id="SSF46689">
    <property type="entry name" value="Homeodomain-like"/>
    <property type="match status" value="1"/>
</dbReference>
<dbReference type="EMBL" id="JBHLVX010000050">
    <property type="protein sequence ID" value="MFC0268886.1"/>
    <property type="molecule type" value="Genomic_DNA"/>
</dbReference>
<sequence length="205" mass="23161">MARPRQHSPEELHASVMKACNAWLAENPVHTLSLRSIAREVGCAPSTLLKLYGSFNDLLQYVNLETLDGLRGRIETLSMGTPDQRLGALADAYWQFARQYPYHWQLLFDYPLAQEGELDTRQGRMIETLFVWVESTLKEIRPGMDDGEARRLARTLWGSVHGLVQLGLNERLGYGEDQALEVGDLLEQLLRTILAGLRAEAENTP</sequence>
<feature type="domain" description="HTH-type transcriptional regulator MT1864/Rv1816-like C-terminal" evidence="4">
    <location>
        <begin position="87"/>
        <end position="191"/>
    </location>
</feature>
<dbReference type="Proteomes" id="UP001589814">
    <property type="component" value="Unassembled WGS sequence"/>
</dbReference>
<dbReference type="PANTHER" id="PTHR30055:SF234">
    <property type="entry name" value="HTH-TYPE TRANSCRIPTIONAL REGULATOR BETI"/>
    <property type="match status" value="1"/>
</dbReference>
<evidence type="ECO:0000259" key="4">
    <source>
        <dbReference type="Pfam" id="PF13305"/>
    </source>
</evidence>